<evidence type="ECO:0000256" key="4">
    <source>
        <dbReference type="ARBA" id="ARBA00029447"/>
    </source>
</evidence>
<accession>A0ABS1F7G6</accession>
<dbReference type="EMBL" id="JAENHM010000057">
    <property type="protein sequence ID" value="MBK1839356.1"/>
    <property type="molecule type" value="Genomic_DNA"/>
</dbReference>
<dbReference type="PROSITE" id="PS50111">
    <property type="entry name" value="CHEMOTAXIS_TRANSDUC_2"/>
    <property type="match status" value="1"/>
</dbReference>
<dbReference type="InterPro" id="IPR003660">
    <property type="entry name" value="HAMP_dom"/>
</dbReference>
<dbReference type="PANTHER" id="PTHR32089">
    <property type="entry name" value="METHYL-ACCEPTING CHEMOTAXIS PROTEIN MCPB"/>
    <property type="match status" value="1"/>
</dbReference>
<keyword evidence="2" id="KW-0997">Cell inner membrane</keyword>
<dbReference type="Gene3D" id="1.10.287.950">
    <property type="entry name" value="Methyl-accepting chemotaxis protein"/>
    <property type="match status" value="1"/>
</dbReference>
<reference evidence="10" key="1">
    <citation type="submission" date="2021-01" db="EMBL/GenBank/DDBJ databases">
        <title>Genome public.</title>
        <authorList>
            <person name="Liu C."/>
            <person name="Sun Q."/>
        </authorList>
    </citation>
    <scope>NUCLEOTIDE SEQUENCE [LARGE SCALE GENOMIC DNA]</scope>
    <source>
        <strain evidence="10">YIM B02556</strain>
    </source>
</reference>
<evidence type="ECO:0000256" key="1">
    <source>
        <dbReference type="ARBA" id="ARBA00004429"/>
    </source>
</evidence>
<comment type="subcellular location">
    <subcellularLocation>
        <location evidence="1">Cell inner membrane</location>
        <topology evidence="1">Multi-pass membrane protein</topology>
    </subcellularLocation>
</comment>
<evidence type="ECO:0000313" key="10">
    <source>
        <dbReference type="Proteomes" id="UP000652760"/>
    </source>
</evidence>
<dbReference type="InterPro" id="IPR004090">
    <property type="entry name" value="Chemotax_Me-accpt_rcpt"/>
</dbReference>
<evidence type="ECO:0000259" key="8">
    <source>
        <dbReference type="PROSITE" id="PS50885"/>
    </source>
</evidence>
<dbReference type="Pfam" id="PF00672">
    <property type="entry name" value="HAMP"/>
    <property type="match status" value="1"/>
</dbReference>
<feature type="domain" description="HAMP" evidence="8">
    <location>
        <begin position="193"/>
        <end position="246"/>
    </location>
</feature>
<dbReference type="PANTHER" id="PTHR32089:SF112">
    <property type="entry name" value="LYSOZYME-LIKE PROTEIN-RELATED"/>
    <property type="match status" value="1"/>
</dbReference>
<dbReference type="InterPro" id="IPR004089">
    <property type="entry name" value="MCPsignal_dom"/>
</dbReference>
<dbReference type="SUPFAM" id="SSF58104">
    <property type="entry name" value="Methyl-accepting chemotaxis protein (MCP) signaling domain"/>
    <property type="match status" value="1"/>
</dbReference>
<gene>
    <name evidence="9" type="ORF">JHL17_18250</name>
</gene>
<protein>
    <submittedName>
        <fullName evidence="9">HAMP domain-containing protein</fullName>
    </submittedName>
</protein>
<organism evidence="9 10">
    <name type="scientific">Azospirillum endophyticum</name>
    <dbReference type="NCBI Taxonomy" id="2800326"/>
    <lineage>
        <taxon>Bacteria</taxon>
        <taxon>Pseudomonadati</taxon>
        <taxon>Pseudomonadota</taxon>
        <taxon>Alphaproteobacteria</taxon>
        <taxon>Rhodospirillales</taxon>
        <taxon>Azospirillaceae</taxon>
        <taxon>Azospirillum</taxon>
    </lineage>
</organism>
<feature type="domain" description="Methyl-accepting transducer" evidence="6">
    <location>
        <begin position="286"/>
        <end position="522"/>
    </location>
</feature>
<keyword evidence="2" id="KW-1003">Cell membrane</keyword>
<comment type="similarity">
    <text evidence="4">Belongs to the methyl-accepting chemotaxis (MCP) protein family.</text>
</comment>
<comment type="caution">
    <text evidence="9">The sequence shown here is derived from an EMBL/GenBank/DDBJ whole genome shotgun (WGS) entry which is preliminary data.</text>
</comment>
<evidence type="ECO:0000259" key="6">
    <source>
        <dbReference type="PROSITE" id="PS50111"/>
    </source>
</evidence>
<name>A0ABS1F7G6_9PROT</name>
<dbReference type="PRINTS" id="PR00260">
    <property type="entry name" value="CHEMTRNSDUCR"/>
</dbReference>
<dbReference type="PROSITE" id="PS50885">
    <property type="entry name" value="HAMP"/>
    <property type="match status" value="1"/>
</dbReference>
<feature type="domain" description="T-SNARE coiled-coil homology" evidence="7">
    <location>
        <begin position="438"/>
        <end position="500"/>
    </location>
</feature>
<keyword evidence="3 5" id="KW-0807">Transducer</keyword>
<keyword evidence="10" id="KW-1185">Reference proteome</keyword>
<dbReference type="Pfam" id="PF00015">
    <property type="entry name" value="MCPsignal"/>
    <property type="match status" value="1"/>
</dbReference>
<dbReference type="SMART" id="SM00283">
    <property type="entry name" value="MA"/>
    <property type="match status" value="1"/>
</dbReference>
<sequence length="542" mass="57226">MAALAIGLTANGLLQLDRLDRRYTSLLDQDATAATLMARTTSSLNEIGRLVYMMIVEEDVAKMHRLMDAIDKQAANFKERIALTAKAQPALADEMRRETEDFEALMGLGQEAERIALTNDNARANRFMEERFNPKFQVVLDKLRSLIGKTNMTMERSSAEATETFHAARLWTLIIAAAGLAGCFGLGIVLTRRTVSEPIRHLTEAMRTLAGGKLDQPVTGQERGDEIGGMAKALQVFKDGLIQADRLSREQAAEQAAKQRRAETIDRLIRGFEDSAAAALRTVSSAASELDATAQGMAAMARQTNSQASVVAAAAEQTSANVQTVATAAEEMAASIREIGDQVARSTRIAGQAVDEAARTTGTVRGLADAAQRIGDVVKLITDIASQTNLLALNATIEAARAGEAGKGFAVVASEVKSLATQTGKATEDISSQIAAIQEATKGAVQAIDGISGTINQVNDISTGIAAAIEEQGAATAEISRSVHQAAAGTQEVSGNIIQVTETAQETGAASTQVLSAAGELARQSETLRREVETFLSAIKAA</sequence>
<evidence type="ECO:0000256" key="2">
    <source>
        <dbReference type="ARBA" id="ARBA00022519"/>
    </source>
</evidence>
<keyword evidence="2" id="KW-0472">Membrane</keyword>
<evidence type="ECO:0000259" key="7">
    <source>
        <dbReference type="PROSITE" id="PS50192"/>
    </source>
</evidence>
<dbReference type="SMART" id="SM00304">
    <property type="entry name" value="HAMP"/>
    <property type="match status" value="1"/>
</dbReference>
<dbReference type="InterPro" id="IPR000727">
    <property type="entry name" value="T_SNARE_dom"/>
</dbReference>
<proteinExistence type="inferred from homology"/>
<dbReference type="Proteomes" id="UP000652760">
    <property type="component" value="Unassembled WGS sequence"/>
</dbReference>
<evidence type="ECO:0000256" key="3">
    <source>
        <dbReference type="ARBA" id="ARBA00023224"/>
    </source>
</evidence>
<evidence type="ECO:0000256" key="5">
    <source>
        <dbReference type="PROSITE-ProRule" id="PRU00284"/>
    </source>
</evidence>
<dbReference type="Gene3D" id="6.10.340.10">
    <property type="match status" value="1"/>
</dbReference>
<dbReference type="CDD" id="cd06225">
    <property type="entry name" value="HAMP"/>
    <property type="match status" value="1"/>
</dbReference>
<evidence type="ECO:0000313" key="9">
    <source>
        <dbReference type="EMBL" id="MBK1839356.1"/>
    </source>
</evidence>
<dbReference type="PROSITE" id="PS50192">
    <property type="entry name" value="T_SNARE"/>
    <property type="match status" value="1"/>
</dbReference>